<evidence type="ECO:0000313" key="1">
    <source>
        <dbReference type="EMBL" id="PIR94354.1"/>
    </source>
</evidence>
<dbReference type="Proteomes" id="UP000229901">
    <property type="component" value="Unassembled WGS sequence"/>
</dbReference>
<dbReference type="AlphaFoldDB" id="A0A2H0V5G6"/>
<name>A0A2H0V5G6_9BACT</name>
<organism evidence="1 2">
    <name type="scientific">Candidatus Falkowbacteria bacterium CG10_big_fil_rev_8_21_14_0_10_39_11</name>
    <dbReference type="NCBI Taxonomy" id="1974565"/>
    <lineage>
        <taxon>Bacteria</taxon>
        <taxon>Candidatus Falkowiibacteriota</taxon>
    </lineage>
</organism>
<sequence>MLVFAGGHFTPGKFNPQTQTFEGGDPSLAHVTSREAEEEARFLHPWHVWKFFTVLDRPDRDPRSDVRRISIPMRTHLNSSNMDDQAIIDNLQAGDDAASVHLIPLMELTMEDMGFDHWTVISMLQDQWEELRNTWRWNDEKKIFEHHCPQSSSDTTTIYWNKELTTAIMMLKFVPHTKITFNTEINYCTYCGADLTFTPFAPQK</sequence>
<reference evidence="2" key="1">
    <citation type="submission" date="2017-09" db="EMBL/GenBank/DDBJ databases">
        <title>Depth-based differentiation of microbial function through sediment-hosted aquifers and enrichment of novel symbionts in the deep terrestrial subsurface.</title>
        <authorList>
            <person name="Probst A.J."/>
            <person name="Ladd B."/>
            <person name="Jarett J.K."/>
            <person name="Geller-Mcgrath D.E."/>
            <person name="Sieber C.M.K."/>
            <person name="Emerson J.B."/>
            <person name="Anantharaman K."/>
            <person name="Thomas B.C."/>
            <person name="Malmstrom R."/>
            <person name="Stieglmeier M."/>
            <person name="Klingl A."/>
            <person name="Woyke T."/>
            <person name="Ryan C.M."/>
            <person name="Banfield J.F."/>
        </authorList>
    </citation>
    <scope>NUCLEOTIDE SEQUENCE [LARGE SCALE GENOMIC DNA]</scope>
</reference>
<dbReference type="Gene3D" id="3.90.79.10">
    <property type="entry name" value="Nucleoside Triphosphate Pyrophosphohydrolase"/>
    <property type="match status" value="1"/>
</dbReference>
<comment type="caution">
    <text evidence="1">The sequence shown here is derived from an EMBL/GenBank/DDBJ whole genome shotgun (WGS) entry which is preliminary data.</text>
</comment>
<protein>
    <recommendedName>
        <fullName evidence="3">Nudix hydrolase domain-containing protein</fullName>
    </recommendedName>
</protein>
<accession>A0A2H0V5G6</accession>
<proteinExistence type="predicted"/>
<dbReference type="EMBL" id="PFAP01000008">
    <property type="protein sequence ID" value="PIR94354.1"/>
    <property type="molecule type" value="Genomic_DNA"/>
</dbReference>
<evidence type="ECO:0000313" key="2">
    <source>
        <dbReference type="Proteomes" id="UP000229901"/>
    </source>
</evidence>
<evidence type="ECO:0008006" key="3">
    <source>
        <dbReference type="Google" id="ProtNLM"/>
    </source>
</evidence>
<gene>
    <name evidence="1" type="ORF">COT97_01730</name>
</gene>